<dbReference type="SFLD" id="SFLDG00358">
    <property type="entry name" value="Main_(cytGST)"/>
    <property type="match status" value="1"/>
</dbReference>
<dbReference type="PROSITE" id="PS50404">
    <property type="entry name" value="GST_NTER"/>
    <property type="match status" value="1"/>
</dbReference>
<evidence type="ECO:0000313" key="4">
    <source>
        <dbReference type="EnsemblMetazoa" id="MESCA007978-PA"/>
    </source>
</evidence>
<dbReference type="OMA" id="PKLILYG"/>
<dbReference type="SUPFAM" id="SSF52833">
    <property type="entry name" value="Thioredoxin-like"/>
    <property type="match status" value="1"/>
</dbReference>
<dbReference type="InterPro" id="IPR036249">
    <property type="entry name" value="Thioredoxin-like_sf"/>
</dbReference>
<dbReference type="FunFam" id="1.20.1050.10:FF:000007">
    <property type="entry name" value="Glutathione S-transferase 1-1"/>
    <property type="match status" value="1"/>
</dbReference>
<feature type="domain" description="GST N-terminal" evidence="2">
    <location>
        <begin position="3"/>
        <end position="84"/>
    </location>
</feature>
<reference evidence="5" key="1">
    <citation type="submission" date="2013-02" db="EMBL/GenBank/DDBJ databases">
        <authorList>
            <person name="Hughes D."/>
        </authorList>
    </citation>
    <scope>NUCLEOTIDE SEQUENCE</scope>
    <source>
        <strain>Durham</strain>
        <strain evidence="5">NC isolate 2 -- Noor lab</strain>
    </source>
</reference>
<dbReference type="Gene3D" id="1.20.1050.10">
    <property type="match status" value="1"/>
</dbReference>
<evidence type="ECO:0000259" key="3">
    <source>
        <dbReference type="PROSITE" id="PS50405"/>
    </source>
</evidence>
<dbReference type="PANTHER" id="PTHR43969">
    <property type="entry name" value="GLUTATHIONE S TRANSFERASE D10, ISOFORM A-RELATED"/>
    <property type="match status" value="1"/>
</dbReference>
<proteinExistence type="predicted"/>
<dbReference type="InterPro" id="IPR040079">
    <property type="entry name" value="Glutathione_S-Trfase"/>
</dbReference>
<dbReference type="PANTHER" id="PTHR43969:SF4">
    <property type="entry name" value="FI01423P-RELATED"/>
    <property type="match status" value="1"/>
</dbReference>
<protein>
    <recommendedName>
        <fullName evidence="6">Glutathione S-transferase 1-like</fullName>
    </recommendedName>
</protein>
<sequence>MGSKPILYGFDLSPPVRAVLLTAKALDLDFEYKQVNTYLGENKTAEYLKKNPQHTVPTLEDEGRCIWDSHAICAYLAEKYGSTDSLYPTELMKRAHVDQRLHFDSGTLFTCLKSVALALRTGQPITDDIMTSVYQAYEFLKLFLANSLYLVGDLVTIADFSCVSTLSSLDIFLPVDGEKFPKIKGWFERLKILPYYEEANGRGIQMAIEMFKDKMAK</sequence>
<dbReference type="SFLD" id="SFLDG01153">
    <property type="entry name" value="Main.4:_Theta-like"/>
    <property type="match status" value="1"/>
</dbReference>
<keyword evidence="5" id="KW-1185">Reference proteome</keyword>
<dbReference type="SFLD" id="SFLDS00019">
    <property type="entry name" value="Glutathione_Transferase_(cytos"/>
    <property type="match status" value="1"/>
</dbReference>
<dbReference type="CDD" id="cd03177">
    <property type="entry name" value="GST_C_Delta_Epsilon"/>
    <property type="match status" value="1"/>
</dbReference>
<dbReference type="EnsemblMetazoa" id="MESCA007978-RA">
    <property type="protein sequence ID" value="MESCA007978-PA"/>
    <property type="gene ID" value="MESCA007978"/>
</dbReference>
<accession>T1GW10</accession>
<reference evidence="4" key="2">
    <citation type="submission" date="2015-06" db="UniProtKB">
        <authorList>
            <consortium name="EnsemblMetazoa"/>
        </authorList>
    </citation>
    <scope>IDENTIFICATION</scope>
</reference>
<dbReference type="InterPro" id="IPR036282">
    <property type="entry name" value="Glutathione-S-Trfase_C_sf"/>
</dbReference>
<dbReference type="HOGENOM" id="CLU_011226_2_1_1"/>
<dbReference type="GO" id="GO:0006749">
    <property type="term" value="P:glutathione metabolic process"/>
    <property type="evidence" value="ECO:0007669"/>
    <property type="project" value="TreeGrafter"/>
</dbReference>
<evidence type="ECO:0008006" key="6">
    <source>
        <dbReference type="Google" id="ProtNLM"/>
    </source>
</evidence>
<dbReference type="EMBL" id="CAQQ02196866">
    <property type="status" value="NOT_ANNOTATED_CDS"/>
    <property type="molecule type" value="Genomic_DNA"/>
</dbReference>
<dbReference type="PROSITE" id="PS50405">
    <property type="entry name" value="GST_CTER"/>
    <property type="match status" value="1"/>
</dbReference>
<dbReference type="InterPro" id="IPR004046">
    <property type="entry name" value="GST_C"/>
</dbReference>
<evidence type="ECO:0000313" key="5">
    <source>
        <dbReference type="Proteomes" id="UP000015102"/>
    </source>
</evidence>
<comment type="subunit">
    <text evidence="1">Homodimer.</text>
</comment>
<organism evidence="4 5">
    <name type="scientific">Megaselia scalaris</name>
    <name type="common">Humpbacked fly</name>
    <name type="synonym">Phora scalaris</name>
    <dbReference type="NCBI Taxonomy" id="36166"/>
    <lineage>
        <taxon>Eukaryota</taxon>
        <taxon>Metazoa</taxon>
        <taxon>Ecdysozoa</taxon>
        <taxon>Arthropoda</taxon>
        <taxon>Hexapoda</taxon>
        <taxon>Insecta</taxon>
        <taxon>Pterygota</taxon>
        <taxon>Neoptera</taxon>
        <taxon>Endopterygota</taxon>
        <taxon>Diptera</taxon>
        <taxon>Brachycera</taxon>
        <taxon>Muscomorpha</taxon>
        <taxon>Platypezoidea</taxon>
        <taxon>Phoridae</taxon>
        <taxon>Megaseliini</taxon>
        <taxon>Megaselia</taxon>
    </lineage>
</organism>
<dbReference type="AlphaFoldDB" id="T1GW10"/>
<dbReference type="InterPro" id="IPR004045">
    <property type="entry name" value="Glutathione_S-Trfase_N"/>
</dbReference>
<dbReference type="Pfam" id="PF13417">
    <property type="entry name" value="GST_N_3"/>
    <property type="match status" value="1"/>
</dbReference>
<evidence type="ECO:0000259" key="2">
    <source>
        <dbReference type="PROSITE" id="PS50404"/>
    </source>
</evidence>
<dbReference type="FunFam" id="3.40.30.10:FF:000034">
    <property type="entry name" value="glutathione S-transferase 1"/>
    <property type="match status" value="1"/>
</dbReference>
<dbReference type="GO" id="GO:0004364">
    <property type="term" value="F:glutathione transferase activity"/>
    <property type="evidence" value="ECO:0007669"/>
    <property type="project" value="TreeGrafter"/>
</dbReference>
<dbReference type="SUPFAM" id="SSF47616">
    <property type="entry name" value="GST C-terminal domain-like"/>
    <property type="match status" value="1"/>
</dbReference>
<dbReference type="Gene3D" id="3.40.30.10">
    <property type="entry name" value="Glutaredoxin"/>
    <property type="match status" value="1"/>
</dbReference>
<evidence type="ECO:0000256" key="1">
    <source>
        <dbReference type="ARBA" id="ARBA00011738"/>
    </source>
</evidence>
<feature type="domain" description="GST C-terminal" evidence="3">
    <location>
        <begin position="90"/>
        <end position="217"/>
    </location>
</feature>
<name>T1GW10_MEGSC</name>
<dbReference type="Proteomes" id="UP000015102">
    <property type="component" value="Unassembled WGS sequence"/>
</dbReference>
<dbReference type="STRING" id="36166.T1GW10"/>
<dbReference type="InterPro" id="IPR010987">
    <property type="entry name" value="Glutathione-S-Trfase_C-like"/>
</dbReference>
<dbReference type="Pfam" id="PF00043">
    <property type="entry name" value="GST_C"/>
    <property type="match status" value="1"/>
</dbReference>
<dbReference type="CDD" id="cd03045">
    <property type="entry name" value="GST_N_Delta_Epsilon"/>
    <property type="match status" value="1"/>
</dbReference>